<sequence length="68" mass="7311">MRLDLPDPGAGPHALALRQAFDALRRSFLALVSTQEAAPMLLLQAPDRSVWRVTISNAGTLSAEKIQG</sequence>
<gene>
    <name evidence="1" type="ORF">GXW71_30875</name>
</gene>
<accession>A0ABS5F897</accession>
<dbReference type="EMBL" id="JAAGBB010000069">
    <property type="protein sequence ID" value="MBR0668794.1"/>
    <property type="molecule type" value="Genomic_DNA"/>
</dbReference>
<dbReference type="RefSeq" id="WP_211856840.1">
    <property type="nucleotide sequence ID" value="NZ_JAAGBB010000069.1"/>
</dbReference>
<comment type="caution">
    <text evidence="1">The sequence shown here is derived from an EMBL/GenBank/DDBJ whole genome shotgun (WGS) entry which is preliminary data.</text>
</comment>
<keyword evidence="2" id="KW-1185">Reference proteome</keyword>
<evidence type="ECO:0000313" key="2">
    <source>
        <dbReference type="Proteomes" id="UP001196870"/>
    </source>
</evidence>
<reference evidence="2" key="1">
    <citation type="journal article" date="2021" name="Syst. Appl. Microbiol.">
        <title>Roseomonas hellenica sp. nov., isolated from roots of wild-growing Alkanna tinctoria.</title>
        <authorList>
            <person name="Rat A."/>
            <person name="Naranjo H.D."/>
            <person name="Lebbe L."/>
            <person name="Cnockaert M."/>
            <person name="Krigas N."/>
            <person name="Grigoriadou K."/>
            <person name="Maloupa E."/>
            <person name="Willems A."/>
        </authorList>
    </citation>
    <scope>NUCLEOTIDE SEQUENCE [LARGE SCALE GENOMIC DNA]</scope>
    <source>
        <strain evidence="2">LMG 31523</strain>
    </source>
</reference>
<organism evidence="1 2">
    <name type="scientific">Plastoroseomonas hellenica</name>
    <dbReference type="NCBI Taxonomy" id="2687306"/>
    <lineage>
        <taxon>Bacteria</taxon>
        <taxon>Pseudomonadati</taxon>
        <taxon>Pseudomonadota</taxon>
        <taxon>Alphaproteobacteria</taxon>
        <taxon>Acetobacterales</taxon>
        <taxon>Acetobacteraceae</taxon>
        <taxon>Plastoroseomonas</taxon>
    </lineage>
</organism>
<evidence type="ECO:0000313" key="1">
    <source>
        <dbReference type="EMBL" id="MBR0668794.1"/>
    </source>
</evidence>
<name>A0ABS5F897_9PROT</name>
<proteinExistence type="predicted"/>
<protein>
    <submittedName>
        <fullName evidence="1">Uncharacterized protein</fullName>
    </submittedName>
</protein>
<dbReference type="Proteomes" id="UP001196870">
    <property type="component" value="Unassembled WGS sequence"/>
</dbReference>